<dbReference type="STRING" id="1279009.ADICEAN_02233"/>
<dbReference type="AlphaFoldDB" id="M7NVY7"/>
<evidence type="ECO:0000313" key="2">
    <source>
        <dbReference type="Proteomes" id="UP000011910"/>
    </source>
</evidence>
<dbReference type="Proteomes" id="UP000011910">
    <property type="component" value="Unassembled WGS sequence"/>
</dbReference>
<gene>
    <name evidence="1" type="ORF">ADICEAN_02233</name>
</gene>
<dbReference type="PROSITE" id="PS51257">
    <property type="entry name" value="PROKAR_LIPOPROTEIN"/>
    <property type="match status" value="1"/>
</dbReference>
<dbReference type="RefSeq" id="WP_009195626.1">
    <property type="nucleotide sequence ID" value="NZ_AODQ01000051.1"/>
</dbReference>
<reference evidence="1 2" key="1">
    <citation type="journal article" date="2013" name="Genome Announc.">
        <title>Draft Genome Sequence of Cesiribacter andamanensis Strain AMV16T, Isolated from a Soil Sample from a Mud Volcano in the Andaman Islands, India.</title>
        <authorList>
            <person name="Shivaji S."/>
            <person name="Ara S."/>
            <person name="Begum Z."/>
            <person name="Srinivas T.N."/>
            <person name="Singh A."/>
            <person name="Kumar Pinnaka A."/>
        </authorList>
    </citation>
    <scope>NUCLEOTIDE SEQUENCE [LARGE SCALE GENOMIC DNA]</scope>
    <source>
        <strain evidence="1 2">AMV16</strain>
    </source>
</reference>
<dbReference type="OrthoDB" id="892936at2"/>
<protein>
    <submittedName>
        <fullName evidence="1">Uncharacterized protein</fullName>
    </submittedName>
</protein>
<name>M7NVY7_9BACT</name>
<sequence>MKTLFHLGAMLLILATVSCKDDDGGGAPAEPENSFSFDGKTYQMNYGFIEDWGPANVSMEGEEDTHYNYDFYLTDATVTPSGAQGLTYLLYSELYSSGSGNFQTGTFKWVDHENLTEDDVNNANFFVALLAEDGNGDGDLGDSQDRFHEPTGGTITVSGTDLSAYTITYDLRFSDNRRLQGSYTGEFDYFDERDGERAPTNDWRKLEKKHPLIFK</sequence>
<proteinExistence type="predicted"/>
<comment type="caution">
    <text evidence="1">The sequence shown here is derived from an EMBL/GenBank/DDBJ whole genome shotgun (WGS) entry which is preliminary data.</text>
</comment>
<evidence type="ECO:0000313" key="1">
    <source>
        <dbReference type="EMBL" id="EMR02634.1"/>
    </source>
</evidence>
<dbReference type="EMBL" id="AODQ01000051">
    <property type="protein sequence ID" value="EMR02634.1"/>
    <property type="molecule type" value="Genomic_DNA"/>
</dbReference>
<keyword evidence="2" id="KW-1185">Reference proteome</keyword>
<organism evidence="1 2">
    <name type="scientific">Cesiribacter andamanensis AMV16</name>
    <dbReference type="NCBI Taxonomy" id="1279009"/>
    <lineage>
        <taxon>Bacteria</taxon>
        <taxon>Pseudomonadati</taxon>
        <taxon>Bacteroidota</taxon>
        <taxon>Cytophagia</taxon>
        <taxon>Cytophagales</taxon>
        <taxon>Cesiribacteraceae</taxon>
        <taxon>Cesiribacter</taxon>
    </lineage>
</organism>
<accession>M7NVY7</accession>